<dbReference type="InterPro" id="IPR012677">
    <property type="entry name" value="Nucleotide-bd_a/b_plait_sf"/>
</dbReference>
<feature type="region of interest" description="Disordered" evidence="1">
    <location>
        <begin position="121"/>
        <end position="210"/>
    </location>
</feature>
<name>A0ABD3MID9_9STRA</name>
<feature type="region of interest" description="Disordered" evidence="1">
    <location>
        <begin position="485"/>
        <end position="517"/>
    </location>
</feature>
<evidence type="ECO:0000313" key="2">
    <source>
        <dbReference type="EMBL" id="KAL3763322.1"/>
    </source>
</evidence>
<dbReference type="CDD" id="cd00590">
    <property type="entry name" value="RRM_SF"/>
    <property type="match status" value="1"/>
</dbReference>
<dbReference type="Proteomes" id="UP001530315">
    <property type="component" value="Unassembled WGS sequence"/>
</dbReference>
<feature type="region of interest" description="Disordered" evidence="1">
    <location>
        <begin position="61"/>
        <end position="94"/>
    </location>
</feature>
<reference evidence="2 3" key="1">
    <citation type="submission" date="2024-10" db="EMBL/GenBank/DDBJ databases">
        <title>Updated reference genomes for cyclostephanoid diatoms.</title>
        <authorList>
            <person name="Roberts W.R."/>
            <person name="Alverson A.J."/>
        </authorList>
    </citation>
    <scope>NUCLEOTIDE SEQUENCE [LARGE SCALE GENOMIC DNA]</scope>
    <source>
        <strain evidence="2 3">AJA276-08</strain>
    </source>
</reference>
<sequence>MPPKGPKNASKTPLPSRAYIANLRNRPDLHARLQHDLLAPRGLDVVRNPRHPRGIYVVQRTIETRRETTNGGGGGYSSSSSSSRGGGDDGDGDAYALVEFRDVDDAVRVLNGTTYDGRTLRVTRERTDPRRGGFGSGRWEGGEKSGRGGRVRGWGLIDRGEDEAARIRPTSTRRDEKRSRGSRGSGKRPEEEDEDEGGEGRRTTDVRDREGAIVDLVRSAIATEFEEGEGADEVSTAIACTAAVTLLSSIDAFGLLAVEDDEDDCRPDGSKRPTNESRVDDVVTSSDGGVDVTTDGNLRSRHRMRHTSLLEECEGRDVKWENHHHQQQQQHAPKNELLDADEDEDNLTSDDFRSRLQMPLSKLLVEYGERDEDWKEEGRGRSTTARCGGAADGRVAIDAERKSRIRGERDASNNSGALAHYDKAFVHLELVSFGYKYGAPPHARNGFTYTHPLPPIDVRDLDRAPGHVSKFNGLSYLVRRSLLNPSRGDDDDDGDDEDRGGGLATKDNGRSPMRRRADEIADEIVKVLVESIDEGGHGPVSPLAMTISVGSEYGRHRSVVLVEHLAVVLRARLRRNDGRRFDGVGGDATGGDDDRGPGSNGIVRQPVSVGTRHRDLDARHQDEEAFGEDLKREARKAEKAKTRQMRSTGWDDDGW</sequence>
<comment type="caution">
    <text evidence="2">The sequence shown here is derived from an EMBL/GenBank/DDBJ whole genome shotgun (WGS) entry which is preliminary data.</text>
</comment>
<feature type="compositionally biased region" description="Basic and acidic residues" evidence="1">
    <location>
        <begin position="121"/>
        <end position="131"/>
    </location>
</feature>
<evidence type="ECO:0000256" key="1">
    <source>
        <dbReference type="SAM" id="MobiDB-lite"/>
    </source>
</evidence>
<feature type="compositionally biased region" description="Acidic residues" evidence="1">
    <location>
        <begin position="489"/>
        <end position="498"/>
    </location>
</feature>
<dbReference type="SUPFAM" id="SSF54928">
    <property type="entry name" value="RNA-binding domain, RBD"/>
    <property type="match status" value="1"/>
</dbReference>
<evidence type="ECO:0000313" key="3">
    <source>
        <dbReference type="Proteomes" id="UP001530315"/>
    </source>
</evidence>
<accession>A0ABD3MID9</accession>
<feature type="compositionally biased region" description="Basic and acidic residues" evidence="1">
    <location>
        <begin position="158"/>
        <end position="179"/>
    </location>
</feature>
<dbReference type="InterPro" id="IPR035979">
    <property type="entry name" value="RBD_domain_sf"/>
</dbReference>
<protein>
    <recommendedName>
        <fullName evidence="4">RRM domain-containing protein</fullName>
    </recommendedName>
</protein>
<feature type="region of interest" description="Disordered" evidence="1">
    <location>
        <begin position="578"/>
        <end position="655"/>
    </location>
</feature>
<proteinExistence type="predicted"/>
<gene>
    <name evidence="2" type="ORF">ACHAW5_007714</name>
</gene>
<evidence type="ECO:0008006" key="4">
    <source>
        <dbReference type="Google" id="ProtNLM"/>
    </source>
</evidence>
<dbReference type="Gene3D" id="3.30.70.330">
    <property type="match status" value="1"/>
</dbReference>
<feature type="region of interest" description="Disordered" evidence="1">
    <location>
        <begin position="320"/>
        <end position="339"/>
    </location>
</feature>
<feature type="compositionally biased region" description="Low complexity" evidence="1">
    <location>
        <begin position="282"/>
        <end position="296"/>
    </location>
</feature>
<dbReference type="EMBL" id="JALLAZ020001804">
    <property type="protein sequence ID" value="KAL3763322.1"/>
    <property type="molecule type" value="Genomic_DNA"/>
</dbReference>
<feature type="compositionally biased region" description="Basic and acidic residues" evidence="1">
    <location>
        <begin position="198"/>
        <end position="210"/>
    </location>
</feature>
<feature type="region of interest" description="Disordered" evidence="1">
    <location>
        <begin position="261"/>
        <end position="296"/>
    </location>
</feature>
<keyword evidence="3" id="KW-1185">Reference proteome</keyword>
<feature type="compositionally biased region" description="Basic and acidic residues" evidence="1">
    <location>
        <begin position="612"/>
        <end position="641"/>
    </location>
</feature>
<feature type="compositionally biased region" description="Basic and acidic residues" evidence="1">
    <location>
        <begin position="266"/>
        <end position="281"/>
    </location>
</feature>
<dbReference type="AlphaFoldDB" id="A0ABD3MID9"/>
<organism evidence="2 3">
    <name type="scientific">Stephanodiscus triporus</name>
    <dbReference type="NCBI Taxonomy" id="2934178"/>
    <lineage>
        <taxon>Eukaryota</taxon>
        <taxon>Sar</taxon>
        <taxon>Stramenopiles</taxon>
        <taxon>Ochrophyta</taxon>
        <taxon>Bacillariophyta</taxon>
        <taxon>Coscinodiscophyceae</taxon>
        <taxon>Thalassiosirophycidae</taxon>
        <taxon>Stephanodiscales</taxon>
        <taxon>Stephanodiscaceae</taxon>
        <taxon>Stephanodiscus</taxon>
    </lineage>
</organism>